<gene>
    <name evidence="15" type="ORF">PM001_LOCUS12279</name>
</gene>
<dbReference type="Gene3D" id="1.20.5.4820">
    <property type="match status" value="1"/>
</dbReference>
<dbReference type="PROSITE" id="PS51456">
    <property type="entry name" value="MYOSIN_MOTOR"/>
    <property type="match status" value="1"/>
</dbReference>
<dbReference type="GO" id="GO:0016020">
    <property type="term" value="C:membrane"/>
    <property type="evidence" value="ECO:0007669"/>
    <property type="project" value="TreeGrafter"/>
</dbReference>
<dbReference type="Gene3D" id="1.10.10.820">
    <property type="match status" value="1"/>
</dbReference>
<evidence type="ECO:0000256" key="9">
    <source>
        <dbReference type="PROSITE-ProRule" id="PRU00023"/>
    </source>
</evidence>
<evidence type="ECO:0000313" key="15">
    <source>
        <dbReference type="EMBL" id="CAK7927129.1"/>
    </source>
</evidence>
<dbReference type="Gene3D" id="1.20.58.530">
    <property type="match status" value="1"/>
</dbReference>
<dbReference type="PRINTS" id="PR01415">
    <property type="entry name" value="ANKYRIN"/>
</dbReference>
<accession>A0AAV1TXU0</accession>
<dbReference type="InterPro" id="IPR017455">
    <property type="entry name" value="Znf_FYVE-rel"/>
</dbReference>
<evidence type="ECO:0000313" key="16">
    <source>
        <dbReference type="Proteomes" id="UP001162060"/>
    </source>
</evidence>
<evidence type="ECO:0000256" key="3">
    <source>
        <dbReference type="ARBA" id="ARBA00022771"/>
    </source>
</evidence>
<dbReference type="SUPFAM" id="SSF52540">
    <property type="entry name" value="P-loop containing nucleoside triphosphate hydrolases"/>
    <property type="match status" value="1"/>
</dbReference>
<dbReference type="InterPro" id="IPR013083">
    <property type="entry name" value="Znf_RING/FYVE/PHD"/>
</dbReference>
<dbReference type="InterPro" id="IPR036961">
    <property type="entry name" value="Kinesin_motor_dom_sf"/>
</dbReference>
<dbReference type="Pfam" id="PF01363">
    <property type="entry name" value="FYVE"/>
    <property type="match status" value="1"/>
</dbReference>
<dbReference type="FunFam" id="1.10.10.820:FF:000001">
    <property type="entry name" value="Myosin heavy chain"/>
    <property type="match status" value="1"/>
</dbReference>
<feature type="repeat" description="ANK" evidence="9">
    <location>
        <begin position="1210"/>
        <end position="1242"/>
    </location>
</feature>
<keyword evidence="9" id="KW-0040">ANK repeat</keyword>
<evidence type="ECO:0000256" key="11">
    <source>
        <dbReference type="PROSITE-ProRule" id="PRU00782"/>
    </source>
</evidence>
<dbReference type="InterPro" id="IPR036770">
    <property type="entry name" value="Ankyrin_rpt-contain_sf"/>
</dbReference>
<keyword evidence="5 11" id="KW-0067">ATP-binding</keyword>
<dbReference type="SUPFAM" id="SSF48403">
    <property type="entry name" value="Ankyrin repeat"/>
    <property type="match status" value="1"/>
</dbReference>
<comment type="similarity">
    <text evidence="11">Belongs to the TRAFAC class myosin-kinesin ATPase superfamily. Myosin family.</text>
</comment>
<evidence type="ECO:0000256" key="6">
    <source>
        <dbReference type="ARBA" id="ARBA00023123"/>
    </source>
</evidence>
<dbReference type="Pfam" id="PF12796">
    <property type="entry name" value="Ank_2"/>
    <property type="match status" value="1"/>
</dbReference>
<keyword evidence="6 11" id="KW-0518">Myosin</keyword>
<keyword evidence="2 11" id="KW-0547">Nucleotide-binding</keyword>
<dbReference type="Gene3D" id="1.25.40.20">
    <property type="entry name" value="Ankyrin repeat-containing domain"/>
    <property type="match status" value="1"/>
</dbReference>
<dbReference type="Proteomes" id="UP001162060">
    <property type="component" value="Unassembled WGS sequence"/>
</dbReference>
<proteinExistence type="inferred from homology"/>
<evidence type="ECO:0000256" key="12">
    <source>
        <dbReference type="SAM" id="Coils"/>
    </source>
</evidence>
<evidence type="ECO:0000256" key="7">
    <source>
        <dbReference type="ARBA" id="ARBA00023175"/>
    </source>
</evidence>
<dbReference type="GO" id="GO:0016459">
    <property type="term" value="C:myosin complex"/>
    <property type="evidence" value="ECO:0007669"/>
    <property type="project" value="UniProtKB-KW"/>
</dbReference>
<dbReference type="EMBL" id="CAKLBY020000109">
    <property type="protein sequence ID" value="CAK7927129.1"/>
    <property type="molecule type" value="Genomic_DNA"/>
</dbReference>
<comment type="caution">
    <text evidence="15">The sequence shown here is derived from an EMBL/GenBank/DDBJ whole genome shotgun (WGS) entry which is preliminary data.</text>
</comment>
<feature type="domain" description="Myosin motor" evidence="14">
    <location>
        <begin position="64"/>
        <end position="800"/>
    </location>
</feature>
<reference evidence="15" key="1">
    <citation type="submission" date="2024-01" db="EMBL/GenBank/DDBJ databases">
        <authorList>
            <person name="Webb A."/>
        </authorList>
    </citation>
    <scope>NUCLEOTIDE SEQUENCE</scope>
    <source>
        <strain evidence="15">Pm1</strain>
    </source>
</reference>
<dbReference type="Gene3D" id="3.30.40.10">
    <property type="entry name" value="Zinc/RING finger domain, C3HC4 (zinc finger)"/>
    <property type="match status" value="1"/>
</dbReference>
<dbReference type="CDD" id="cd14895">
    <property type="entry name" value="MYSc_Myo34"/>
    <property type="match status" value="1"/>
</dbReference>
<dbReference type="InterPro" id="IPR002110">
    <property type="entry name" value="Ankyrin_rpt"/>
</dbReference>
<dbReference type="InterPro" id="IPR000306">
    <property type="entry name" value="Znf_FYVE"/>
</dbReference>
<keyword evidence="8 11" id="KW-0009">Actin-binding</keyword>
<dbReference type="InterPro" id="IPR001609">
    <property type="entry name" value="Myosin_head_motor_dom-like"/>
</dbReference>
<dbReference type="InterPro" id="IPR027417">
    <property type="entry name" value="P-loop_NTPase"/>
</dbReference>
<dbReference type="Pfam" id="PF00063">
    <property type="entry name" value="Myosin_head"/>
    <property type="match status" value="1"/>
</dbReference>
<dbReference type="Pfam" id="PF00023">
    <property type="entry name" value="Ank"/>
    <property type="match status" value="1"/>
</dbReference>
<feature type="coiled-coil region" evidence="12">
    <location>
        <begin position="978"/>
        <end position="1005"/>
    </location>
</feature>
<dbReference type="PANTHER" id="PTHR13140">
    <property type="entry name" value="MYOSIN"/>
    <property type="match status" value="1"/>
</dbReference>
<evidence type="ECO:0000256" key="5">
    <source>
        <dbReference type="ARBA" id="ARBA00022840"/>
    </source>
</evidence>
<evidence type="ECO:0000256" key="1">
    <source>
        <dbReference type="ARBA" id="ARBA00022723"/>
    </source>
</evidence>
<evidence type="ECO:0000256" key="8">
    <source>
        <dbReference type="ARBA" id="ARBA00023203"/>
    </source>
</evidence>
<evidence type="ECO:0000256" key="10">
    <source>
        <dbReference type="PROSITE-ProRule" id="PRU00091"/>
    </source>
</evidence>
<feature type="region of interest" description="Actin-binding" evidence="11">
    <location>
        <begin position="679"/>
        <end position="701"/>
    </location>
</feature>
<evidence type="ECO:0000256" key="2">
    <source>
        <dbReference type="ARBA" id="ARBA00022741"/>
    </source>
</evidence>
<dbReference type="PANTHER" id="PTHR13140:SF845">
    <property type="entry name" value="MYOSIN-LIKE PROTEIN"/>
    <property type="match status" value="1"/>
</dbReference>
<feature type="domain" description="FYVE-type" evidence="13">
    <location>
        <begin position="1269"/>
        <end position="1323"/>
    </location>
</feature>
<keyword evidence="12" id="KW-0175">Coiled coil</keyword>
<dbReference type="PRINTS" id="PR00193">
    <property type="entry name" value="MYOSINHEAVY"/>
</dbReference>
<dbReference type="GO" id="GO:0005737">
    <property type="term" value="C:cytoplasm"/>
    <property type="evidence" value="ECO:0007669"/>
    <property type="project" value="TreeGrafter"/>
</dbReference>
<keyword evidence="3 10" id="KW-0863">Zinc-finger</keyword>
<dbReference type="PROSITE" id="PS50297">
    <property type="entry name" value="ANK_REP_REGION"/>
    <property type="match status" value="2"/>
</dbReference>
<protein>
    <submittedName>
        <fullName evidence="15">Uncharacterized protein</fullName>
    </submittedName>
</protein>
<evidence type="ECO:0000259" key="13">
    <source>
        <dbReference type="PROSITE" id="PS50178"/>
    </source>
</evidence>
<dbReference type="PROSITE" id="PS50178">
    <property type="entry name" value="ZF_FYVE"/>
    <property type="match status" value="1"/>
</dbReference>
<dbReference type="SMART" id="SM00248">
    <property type="entry name" value="ANK"/>
    <property type="match status" value="5"/>
</dbReference>
<keyword evidence="4" id="KW-0862">Zinc</keyword>
<organism evidence="15 16">
    <name type="scientific">Peronospora matthiolae</name>
    <dbReference type="NCBI Taxonomy" id="2874970"/>
    <lineage>
        <taxon>Eukaryota</taxon>
        <taxon>Sar</taxon>
        <taxon>Stramenopiles</taxon>
        <taxon>Oomycota</taxon>
        <taxon>Peronosporomycetes</taxon>
        <taxon>Peronosporales</taxon>
        <taxon>Peronosporaceae</taxon>
        <taxon>Peronospora</taxon>
    </lineage>
</organism>
<dbReference type="GO" id="GO:0005524">
    <property type="term" value="F:ATP binding"/>
    <property type="evidence" value="ECO:0007669"/>
    <property type="project" value="UniProtKB-UniRule"/>
</dbReference>
<dbReference type="InterPro" id="IPR011011">
    <property type="entry name" value="Znf_FYVE_PHD"/>
</dbReference>
<dbReference type="Gene3D" id="3.40.850.10">
    <property type="entry name" value="Kinesin motor domain"/>
    <property type="match status" value="1"/>
</dbReference>
<evidence type="ECO:0000259" key="14">
    <source>
        <dbReference type="PROSITE" id="PS51456"/>
    </source>
</evidence>
<dbReference type="GO" id="GO:0000146">
    <property type="term" value="F:microfilament motor activity"/>
    <property type="evidence" value="ECO:0007669"/>
    <property type="project" value="TreeGrafter"/>
</dbReference>
<dbReference type="GO" id="GO:0008270">
    <property type="term" value="F:zinc ion binding"/>
    <property type="evidence" value="ECO:0007669"/>
    <property type="project" value="UniProtKB-KW"/>
</dbReference>
<name>A0AAV1TXU0_9STRA</name>
<feature type="binding site" evidence="11">
    <location>
        <begin position="164"/>
        <end position="171"/>
    </location>
    <ligand>
        <name>ATP</name>
        <dbReference type="ChEBI" id="CHEBI:30616"/>
    </ligand>
</feature>
<dbReference type="PROSITE" id="PS50088">
    <property type="entry name" value="ANK_REPEAT"/>
    <property type="match status" value="2"/>
</dbReference>
<sequence length="1325" mass="149120">MEVYVRLRNAKNDYEWTRGRVLRRVQNSASHVLVQLHNSEETVEVDEVGDVRMTNELAAGQTLADVKDLDALTHLHEPAIVDYLAQRYSVDQVYCRSGAVLIAVNPFKDISGLYNLYKFRKEMSSWTSLPPHVFSIAEGAYRSLQRRLQESGAKMKDQTILVSGESGAGKTETTKFIMNYLAESSQDTDTISISVKKQAIGSSELMSANPILESFGNARTLRNDNSSRFGKFLRMFFDSKMKGHAVDTSLTMVGTSVETYLLEKVRVVHQTNGERNFHVFYELLAGADDKLKSQLHLENMSAHDFQYTNEGGCSRRNDGVRDDKQFQLTMQSMKILGFTDVEQEAIWKILSALLHLGNVSFVPSSEDEANGTASAPCRLACRSPSSLAVQEHFDVVSKLFAVDQEELVSALTTRKISVGDETFHANLSLAQCGDARDAMARSLYAFLFQFLVAKINSASPQVDQATTTASKDATTAIPCIAVLDIFGFEEFEVNQFEQFCINYANEKLQYQFIQDILLTEQQAHIEEGIRWKAVDYEDNLVCLEMIEQRPSGIFSVLDEECVVPKGSDGGFARKLYQRLQDNCSFSASRSEQAEFTFQVHHYAGNVRYQAEGFCERNKDQPNAELFSVLEKSSDAHLCELFSFFEVSESARLQLGRPKLRRRSSALSSAGIGSQFKQQLASLLDVVQQTQTHYIRCIKPNDASASDMFDMAKVSSQLRYGGVLKAVEIMRQSFPVRLSHADFIKRYQLLVSTRQCKYYKVASKWTASDLLTVLKIDQAELGRSRVFLRQHAFDQLEQERERVVGTLATKLQSSWRSVQQRRVYIRQAHALRIIQVRWRSTLKKKRCTARRNKSATVLQRAVRVWLSWIKSCRSQSALLIQRSFLRWYRARIASLKYAASPETFAKALVDPCGYNGRDSERTIETLEEDDVLSIATDSAGTSAYSEDVDFLSMGALPRASIRGSAQDFGDGTGRENAMLRKALSEVERLRRRAEVAEAALSHFARRDVDPSSIDSMSIVATRATARADESVSFLQYGRPTSDRDNYLWSQPNMSNFRTDRYGNTVLHQAVEGGKVELACALLVNEASGALDMLQQAETQRGFAPLHLAVRGGNIEIASLFFRPEVLPNLDLNFRDREGNTALHLATQLEIKFASRILELLLCFGADANAANFLKQTPLHLCAMVKRSGSATRELMETLLRHKADPQKVDFLKRSPLHYCMEKGMEDEAVLLMKHGADMNAPDADGERVITNPKATGLLRFLRVTPSWIPDTDISACMVCLEPFPFFFSRKCHCDRCGRVCCSDCAPSSSSWSGRFCFDCKHYAHYS</sequence>
<dbReference type="Gene3D" id="1.20.120.720">
    <property type="entry name" value="Myosin VI head, motor domain, U50 subdomain"/>
    <property type="match status" value="1"/>
</dbReference>
<dbReference type="SMART" id="SM00242">
    <property type="entry name" value="MYSc"/>
    <property type="match status" value="1"/>
</dbReference>
<dbReference type="SUPFAM" id="SSF57903">
    <property type="entry name" value="FYVE/PHD zinc finger"/>
    <property type="match status" value="1"/>
</dbReference>
<feature type="repeat" description="ANK" evidence="9">
    <location>
        <begin position="1136"/>
        <end position="1171"/>
    </location>
</feature>
<evidence type="ECO:0000256" key="4">
    <source>
        <dbReference type="ARBA" id="ARBA00022833"/>
    </source>
</evidence>
<dbReference type="GO" id="GO:0007015">
    <property type="term" value="P:actin filament organization"/>
    <property type="evidence" value="ECO:0007669"/>
    <property type="project" value="TreeGrafter"/>
</dbReference>
<keyword evidence="1" id="KW-0479">Metal-binding</keyword>
<dbReference type="GO" id="GO:0051015">
    <property type="term" value="F:actin filament binding"/>
    <property type="evidence" value="ECO:0007669"/>
    <property type="project" value="TreeGrafter"/>
</dbReference>
<keyword evidence="7 11" id="KW-0505">Motor protein</keyword>